<dbReference type="Proteomes" id="UP001153269">
    <property type="component" value="Unassembled WGS sequence"/>
</dbReference>
<gene>
    <name evidence="2" type="ORF">PLEPLA_LOCUS6960</name>
</gene>
<organism evidence="2 3">
    <name type="scientific">Pleuronectes platessa</name>
    <name type="common">European plaice</name>
    <dbReference type="NCBI Taxonomy" id="8262"/>
    <lineage>
        <taxon>Eukaryota</taxon>
        <taxon>Metazoa</taxon>
        <taxon>Chordata</taxon>
        <taxon>Craniata</taxon>
        <taxon>Vertebrata</taxon>
        <taxon>Euteleostomi</taxon>
        <taxon>Actinopterygii</taxon>
        <taxon>Neopterygii</taxon>
        <taxon>Teleostei</taxon>
        <taxon>Neoteleostei</taxon>
        <taxon>Acanthomorphata</taxon>
        <taxon>Carangaria</taxon>
        <taxon>Pleuronectiformes</taxon>
        <taxon>Pleuronectoidei</taxon>
        <taxon>Pleuronectidae</taxon>
        <taxon>Pleuronectes</taxon>
    </lineage>
</organism>
<comment type="caution">
    <text evidence="2">The sequence shown here is derived from an EMBL/GenBank/DDBJ whole genome shotgun (WGS) entry which is preliminary data.</text>
</comment>
<protein>
    <submittedName>
        <fullName evidence="2">Uncharacterized protein</fullName>
    </submittedName>
</protein>
<name>A0A9N7YAP4_PLEPL</name>
<dbReference type="EMBL" id="CADEAL010000367">
    <property type="protein sequence ID" value="CAB1419132.1"/>
    <property type="molecule type" value="Genomic_DNA"/>
</dbReference>
<sequence>MTGSVQLPVATAGRGVGAYHKGRKSGGEKSRDKHRHSYGGRDDITSHCDKDPELHNCPQHLKVRGRAVSARFCVWQGAWLVPSCSGRGTPVLNPPHHPLYKDLVCSTLRRQIIPSTPRSASHPCLILDLPASQHPATPACTCFACQ</sequence>
<dbReference type="AlphaFoldDB" id="A0A9N7YAP4"/>
<proteinExistence type="predicted"/>
<keyword evidence="3" id="KW-1185">Reference proteome</keyword>
<feature type="region of interest" description="Disordered" evidence="1">
    <location>
        <begin position="1"/>
        <end position="45"/>
    </location>
</feature>
<reference evidence="2" key="1">
    <citation type="submission" date="2020-03" db="EMBL/GenBank/DDBJ databases">
        <authorList>
            <person name="Weist P."/>
        </authorList>
    </citation>
    <scope>NUCLEOTIDE SEQUENCE</scope>
</reference>
<accession>A0A9N7YAP4</accession>
<evidence type="ECO:0000313" key="3">
    <source>
        <dbReference type="Proteomes" id="UP001153269"/>
    </source>
</evidence>
<evidence type="ECO:0000256" key="1">
    <source>
        <dbReference type="SAM" id="MobiDB-lite"/>
    </source>
</evidence>
<evidence type="ECO:0000313" key="2">
    <source>
        <dbReference type="EMBL" id="CAB1419132.1"/>
    </source>
</evidence>